<reference evidence="7 8" key="1">
    <citation type="journal article" date="2016" name="G3 (Bethesda)">
        <title>First Draft Assembly and Annotation of the Genome of a California Endemic Oak Quercus lobata Nee (Fagaceae).</title>
        <authorList>
            <person name="Sork V.L."/>
            <person name="Fitz-Gibbon S.T."/>
            <person name="Puiu D."/>
            <person name="Crepeau M."/>
            <person name="Gugger P.F."/>
            <person name="Sherman R."/>
            <person name="Stevens K."/>
            <person name="Langley C.H."/>
            <person name="Pellegrini M."/>
            <person name="Salzberg S.L."/>
        </authorList>
    </citation>
    <scope>NUCLEOTIDE SEQUENCE [LARGE SCALE GENOMIC DNA]</scope>
    <source>
        <strain evidence="7 8">cv. SW786</strain>
    </source>
</reference>
<dbReference type="Proteomes" id="UP000594261">
    <property type="component" value="Chromosome 1"/>
</dbReference>
<keyword evidence="4" id="KW-0539">Nucleus</keyword>
<evidence type="ECO:0000259" key="6">
    <source>
        <dbReference type="PROSITE" id="PS51005"/>
    </source>
</evidence>
<dbReference type="SUPFAM" id="SSF101941">
    <property type="entry name" value="NAC domain"/>
    <property type="match status" value="1"/>
</dbReference>
<keyword evidence="1" id="KW-0805">Transcription regulation</keyword>
<evidence type="ECO:0000256" key="3">
    <source>
        <dbReference type="ARBA" id="ARBA00023163"/>
    </source>
</evidence>
<accession>A0A7N2KKS2</accession>
<dbReference type="PANTHER" id="PTHR31719">
    <property type="entry name" value="NAC TRANSCRIPTION FACTOR 56"/>
    <property type="match status" value="1"/>
</dbReference>
<proteinExistence type="predicted"/>
<keyword evidence="8" id="KW-1185">Reference proteome</keyword>
<evidence type="ECO:0000313" key="8">
    <source>
        <dbReference type="Proteomes" id="UP000594261"/>
    </source>
</evidence>
<keyword evidence="3" id="KW-0804">Transcription</keyword>
<dbReference type="RefSeq" id="XP_030935819.1">
    <property type="nucleotide sequence ID" value="XM_031079959.1"/>
</dbReference>
<feature type="domain" description="NAC" evidence="6">
    <location>
        <begin position="107"/>
        <end position="256"/>
    </location>
</feature>
<dbReference type="Pfam" id="PF02365">
    <property type="entry name" value="NAM"/>
    <property type="match status" value="1"/>
</dbReference>
<evidence type="ECO:0000256" key="5">
    <source>
        <dbReference type="SAM" id="MobiDB-lite"/>
    </source>
</evidence>
<dbReference type="InterPro" id="IPR036093">
    <property type="entry name" value="NAC_dom_sf"/>
</dbReference>
<dbReference type="PROSITE" id="PS51005">
    <property type="entry name" value="NAC"/>
    <property type="match status" value="1"/>
</dbReference>
<dbReference type="EMBL" id="LRBV02000001">
    <property type="status" value="NOT_ANNOTATED_CDS"/>
    <property type="molecule type" value="Genomic_DNA"/>
</dbReference>
<dbReference type="GO" id="GO:0003677">
    <property type="term" value="F:DNA binding"/>
    <property type="evidence" value="ECO:0007669"/>
    <property type="project" value="UniProtKB-KW"/>
</dbReference>
<dbReference type="KEGG" id="qlo:115960647"/>
<dbReference type="Gene3D" id="2.170.150.80">
    <property type="entry name" value="NAC domain"/>
    <property type="match status" value="1"/>
</dbReference>
<sequence length="260" mass="30338">MCILLENSSESDHDSDHTNNYESESPTSPLYSSISDTSFSSSPSPSGTFYFDDDKGEESDEEEEEPDEEEENQCLEEVDVSVLKTFLNDKLHQLGEEPQMEYPKLDLIPGCRFCPSDYILIVHYLINKVLNYPLPCDWVEDAEELYNHNPELIAEQYGNREEKAWYFFTPRKQNYQNGKRPNCVAGNGYWKAMGADKAIKSKEIVIGHKRKLAFYEGEPPSGHKTNWIMHEYRIDHPITENDMRLDKWVLCRLYQRNERS</sequence>
<organism evidence="7 8">
    <name type="scientific">Quercus lobata</name>
    <name type="common">Valley oak</name>
    <dbReference type="NCBI Taxonomy" id="97700"/>
    <lineage>
        <taxon>Eukaryota</taxon>
        <taxon>Viridiplantae</taxon>
        <taxon>Streptophyta</taxon>
        <taxon>Embryophyta</taxon>
        <taxon>Tracheophyta</taxon>
        <taxon>Spermatophyta</taxon>
        <taxon>Magnoliopsida</taxon>
        <taxon>eudicotyledons</taxon>
        <taxon>Gunneridae</taxon>
        <taxon>Pentapetalae</taxon>
        <taxon>rosids</taxon>
        <taxon>fabids</taxon>
        <taxon>Fagales</taxon>
        <taxon>Fagaceae</taxon>
        <taxon>Quercus</taxon>
    </lineage>
</organism>
<dbReference type="Gramene" id="QL01p004407:mrna">
    <property type="protein sequence ID" value="QL01p004407:mrna"/>
    <property type="gene ID" value="QL01p004407"/>
</dbReference>
<keyword evidence="2" id="KW-0238">DNA-binding</keyword>
<evidence type="ECO:0000256" key="1">
    <source>
        <dbReference type="ARBA" id="ARBA00023015"/>
    </source>
</evidence>
<dbReference type="EnsemblPlants" id="QL01p004407:mrna">
    <property type="protein sequence ID" value="QL01p004407:mrna"/>
    <property type="gene ID" value="QL01p004407"/>
</dbReference>
<dbReference type="GeneID" id="115960647"/>
<dbReference type="PANTHER" id="PTHR31719:SF179">
    <property type="entry name" value="OS08G0148400 PROTEIN"/>
    <property type="match status" value="1"/>
</dbReference>
<feature type="compositionally biased region" description="Low complexity" evidence="5">
    <location>
        <begin position="32"/>
        <end position="46"/>
    </location>
</feature>
<dbReference type="InParanoid" id="A0A7N2KKS2"/>
<evidence type="ECO:0000256" key="4">
    <source>
        <dbReference type="ARBA" id="ARBA00023242"/>
    </source>
</evidence>
<feature type="compositionally biased region" description="Acidic residues" evidence="5">
    <location>
        <begin position="54"/>
        <end position="73"/>
    </location>
</feature>
<dbReference type="InterPro" id="IPR003441">
    <property type="entry name" value="NAC-dom"/>
</dbReference>
<dbReference type="AlphaFoldDB" id="A0A7N2KKS2"/>
<evidence type="ECO:0000256" key="2">
    <source>
        <dbReference type="ARBA" id="ARBA00023125"/>
    </source>
</evidence>
<reference evidence="7" key="2">
    <citation type="submission" date="2021-01" db="UniProtKB">
        <authorList>
            <consortium name="EnsemblPlants"/>
        </authorList>
    </citation>
    <scope>IDENTIFICATION</scope>
</reference>
<gene>
    <name evidence="7" type="primary">LOC115960647</name>
</gene>
<feature type="compositionally biased region" description="Polar residues" evidence="5">
    <location>
        <begin position="21"/>
        <end position="31"/>
    </location>
</feature>
<dbReference type="OrthoDB" id="1848784at2759"/>
<feature type="region of interest" description="Disordered" evidence="5">
    <location>
        <begin position="1"/>
        <end position="73"/>
    </location>
</feature>
<protein>
    <recommendedName>
        <fullName evidence="6">NAC domain-containing protein</fullName>
    </recommendedName>
</protein>
<feature type="compositionally biased region" description="Basic and acidic residues" evidence="5">
    <location>
        <begin position="10"/>
        <end position="19"/>
    </location>
</feature>
<dbReference type="GO" id="GO:0006355">
    <property type="term" value="P:regulation of DNA-templated transcription"/>
    <property type="evidence" value="ECO:0007669"/>
    <property type="project" value="InterPro"/>
</dbReference>
<name>A0A7N2KKS2_QUELO</name>
<evidence type="ECO:0000313" key="7">
    <source>
        <dbReference type="EnsemblPlants" id="QL01p004407:mrna"/>
    </source>
</evidence>